<dbReference type="AlphaFoldDB" id="A0A6G0WX55"/>
<comment type="similarity">
    <text evidence="4 14">Belongs to the diacylglycerol acyltransferase family.</text>
</comment>
<comment type="caution">
    <text evidence="15">The sequence shown here is derived from an EMBL/GenBank/DDBJ whole genome shotgun (WGS) entry which is preliminary data.</text>
</comment>
<proteinExistence type="inferred from homology"/>
<evidence type="ECO:0000256" key="3">
    <source>
        <dbReference type="ARBA" id="ARBA00005189"/>
    </source>
</evidence>
<evidence type="ECO:0000256" key="6">
    <source>
        <dbReference type="ARBA" id="ARBA00022679"/>
    </source>
</evidence>
<keyword evidence="12 14" id="KW-0472">Membrane</keyword>
<gene>
    <name evidence="15" type="ORF">Ae201684_010727</name>
</gene>
<evidence type="ECO:0000256" key="9">
    <source>
        <dbReference type="ARBA" id="ARBA00022824"/>
    </source>
</evidence>
<feature type="transmembrane region" description="Helical" evidence="14">
    <location>
        <begin position="46"/>
        <end position="63"/>
    </location>
</feature>
<evidence type="ECO:0000256" key="11">
    <source>
        <dbReference type="ARBA" id="ARBA00023098"/>
    </source>
</evidence>
<dbReference type="InterPro" id="IPR007130">
    <property type="entry name" value="DAGAT"/>
</dbReference>
<organism evidence="15 16">
    <name type="scientific">Aphanomyces euteiches</name>
    <dbReference type="NCBI Taxonomy" id="100861"/>
    <lineage>
        <taxon>Eukaryota</taxon>
        <taxon>Sar</taxon>
        <taxon>Stramenopiles</taxon>
        <taxon>Oomycota</taxon>
        <taxon>Saprolegniomycetes</taxon>
        <taxon>Saprolegniales</taxon>
        <taxon>Verrucalvaceae</taxon>
        <taxon>Aphanomyces</taxon>
    </lineage>
</organism>
<keyword evidence="16" id="KW-1185">Reference proteome</keyword>
<name>A0A6G0WX55_9STRA</name>
<keyword evidence="9 14" id="KW-0256">Endoplasmic reticulum</keyword>
<comment type="pathway">
    <text evidence="2">Glycerolipid metabolism; triacylglycerol biosynthesis.</text>
</comment>
<keyword evidence="6 14" id="KW-0808">Transferase</keyword>
<evidence type="ECO:0000256" key="8">
    <source>
        <dbReference type="ARBA" id="ARBA00022798"/>
    </source>
</evidence>
<dbReference type="PANTHER" id="PTHR12317">
    <property type="entry name" value="DIACYLGLYCEROL O-ACYLTRANSFERASE"/>
    <property type="match status" value="1"/>
</dbReference>
<dbReference type="GO" id="GO:0005789">
    <property type="term" value="C:endoplasmic reticulum membrane"/>
    <property type="evidence" value="ECO:0007669"/>
    <property type="project" value="UniProtKB-SubCell"/>
</dbReference>
<feature type="transmembrane region" description="Helical" evidence="14">
    <location>
        <begin position="12"/>
        <end position="34"/>
    </location>
</feature>
<dbReference type="PANTHER" id="PTHR12317:SF0">
    <property type="entry name" value="ACYLTRANSFERASE"/>
    <property type="match status" value="1"/>
</dbReference>
<sequence length="332" mass="37126">MVKMQAHPFKQITRGALGCILGLTLSIMGYIASFSTRLRRLCKQMGYWYISAAVIVAYLPIYLNGAETKVLPSQGGMQSDSFRQDRLWQLVASYLQLECIREAPLNPTERYVFGLHPNAISKFSGLAFCGGNFERLFPGISPRILLSSPLFYLPGIRELCLWLAGVDASADVADSVLDNGMSVVLYPGSLSEVLSTSTSSSEMELMLHQHLDFVKLAIRHGVSLVPTMIFGEKNLYRSWRVPQSMPDAMAWILRLPLLIARGRFGTWLPFLPEGKRKLGVVFGPPIAVQQMDDPSEDEIRQVHAIYVESLVTLFESYKGDFGYDHEARLVLV</sequence>
<keyword evidence="7 14" id="KW-0812">Transmembrane</keyword>
<keyword evidence="11" id="KW-0443">Lipid metabolism</keyword>
<dbReference type="Pfam" id="PF03982">
    <property type="entry name" value="DAGAT"/>
    <property type="match status" value="1"/>
</dbReference>
<evidence type="ECO:0000313" key="15">
    <source>
        <dbReference type="EMBL" id="KAF0732074.1"/>
    </source>
</evidence>
<dbReference type="Proteomes" id="UP000481153">
    <property type="component" value="Unassembled WGS sequence"/>
</dbReference>
<dbReference type="GO" id="GO:0006071">
    <property type="term" value="P:glycerol metabolic process"/>
    <property type="evidence" value="ECO:0007669"/>
    <property type="project" value="UniProtKB-KW"/>
</dbReference>
<evidence type="ECO:0000256" key="13">
    <source>
        <dbReference type="ARBA" id="ARBA00023315"/>
    </source>
</evidence>
<keyword evidence="10 14" id="KW-1133">Transmembrane helix</keyword>
<evidence type="ECO:0000256" key="14">
    <source>
        <dbReference type="RuleBase" id="RU367023"/>
    </source>
</evidence>
<evidence type="ECO:0000256" key="10">
    <source>
        <dbReference type="ARBA" id="ARBA00022989"/>
    </source>
</evidence>
<dbReference type="GO" id="GO:0004144">
    <property type="term" value="F:diacylglycerol O-acyltransferase activity"/>
    <property type="evidence" value="ECO:0007669"/>
    <property type="project" value="TreeGrafter"/>
</dbReference>
<dbReference type="EC" id="2.3.1.-" evidence="14"/>
<evidence type="ECO:0000313" key="16">
    <source>
        <dbReference type="Proteomes" id="UP000481153"/>
    </source>
</evidence>
<dbReference type="VEuPathDB" id="FungiDB:AeMF1_001048"/>
<evidence type="ECO:0000256" key="4">
    <source>
        <dbReference type="ARBA" id="ARBA00005420"/>
    </source>
</evidence>
<evidence type="ECO:0000256" key="5">
    <source>
        <dbReference type="ARBA" id="ARBA00022516"/>
    </source>
</evidence>
<evidence type="ECO:0000256" key="1">
    <source>
        <dbReference type="ARBA" id="ARBA00004477"/>
    </source>
</evidence>
<keyword evidence="8" id="KW-0319">Glycerol metabolism</keyword>
<evidence type="ECO:0000256" key="12">
    <source>
        <dbReference type="ARBA" id="ARBA00023136"/>
    </source>
</evidence>
<dbReference type="EMBL" id="VJMJ01000137">
    <property type="protein sequence ID" value="KAF0732074.1"/>
    <property type="molecule type" value="Genomic_DNA"/>
</dbReference>
<keyword evidence="5" id="KW-0444">Lipid biosynthesis</keyword>
<dbReference type="GO" id="GO:0019432">
    <property type="term" value="P:triglyceride biosynthetic process"/>
    <property type="evidence" value="ECO:0007669"/>
    <property type="project" value="TreeGrafter"/>
</dbReference>
<evidence type="ECO:0000256" key="7">
    <source>
        <dbReference type="ARBA" id="ARBA00022692"/>
    </source>
</evidence>
<keyword evidence="13" id="KW-0012">Acyltransferase</keyword>
<protein>
    <recommendedName>
        <fullName evidence="14">Acyltransferase</fullName>
        <ecNumber evidence="14">2.3.1.-</ecNumber>
    </recommendedName>
</protein>
<evidence type="ECO:0000256" key="2">
    <source>
        <dbReference type="ARBA" id="ARBA00004771"/>
    </source>
</evidence>
<comment type="pathway">
    <text evidence="3">Lipid metabolism.</text>
</comment>
<accession>A0A6G0WX55</accession>
<comment type="subcellular location">
    <subcellularLocation>
        <location evidence="1 14">Endoplasmic reticulum membrane</location>
        <topology evidence="1 14">Multi-pass membrane protein</topology>
    </subcellularLocation>
</comment>
<reference evidence="15 16" key="1">
    <citation type="submission" date="2019-07" db="EMBL/GenBank/DDBJ databases">
        <title>Genomics analysis of Aphanomyces spp. identifies a new class of oomycete effector associated with host adaptation.</title>
        <authorList>
            <person name="Gaulin E."/>
        </authorList>
    </citation>
    <scope>NUCLEOTIDE SEQUENCE [LARGE SCALE GENOMIC DNA]</scope>
    <source>
        <strain evidence="15 16">ATCC 201684</strain>
    </source>
</reference>